<evidence type="ECO:0000256" key="1">
    <source>
        <dbReference type="ARBA" id="ARBA00001698"/>
    </source>
</evidence>
<evidence type="ECO:0000256" key="4">
    <source>
        <dbReference type="ARBA" id="ARBA00005189"/>
    </source>
</evidence>
<dbReference type="PANTHER" id="PTHR46382">
    <property type="entry name" value="PHOSPHATIDATE CYTIDYLYLTRANSFERASE"/>
    <property type="match status" value="1"/>
</dbReference>
<keyword evidence="8" id="KW-1003">Cell membrane</keyword>
<organism evidence="19 20">
    <name type="scientific">Rhodoblastus sphagnicola</name>
    <dbReference type="NCBI Taxonomy" id="333368"/>
    <lineage>
        <taxon>Bacteria</taxon>
        <taxon>Pseudomonadati</taxon>
        <taxon>Pseudomonadota</taxon>
        <taxon>Alphaproteobacteria</taxon>
        <taxon>Hyphomicrobiales</taxon>
        <taxon>Rhodoblastaceae</taxon>
        <taxon>Rhodoblastus</taxon>
    </lineage>
</organism>
<protein>
    <recommendedName>
        <fullName evidence="7 18">Phosphatidate cytidylyltransferase</fullName>
        <ecNumber evidence="6 18">2.7.7.41</ecNumber>
    </recommendedName>
</protein>
<proteinExistence type="inferred from homology"/>
<comment type="caution">
    <text evidence="19">The sequence shown here is derived from an EMBL/GenBank/DDBJ whole genome shotgun (WGS) entry which is preliminary data.</text>
</comment>
<keyword evidence="16" id="KW-0594">Phospholipid biosynthesis</keyword>
<accession>A0A2S6N8D4</accession>
<comment type="pathway">
    <text evidence="4">Lipid metabolism.</text>
</comment>
<evidence type="ECO:0000256" key="2">
    <source>
        <dbReference type="ARBA" id="ARBA00004651"/>
    </source>
</evidence>
<evidence type="ECO:0000313" key="20">
    <source>
        <dbReference type="Proteomes" id="UP000239089"/>
    </source>
</evidence>
<dbReference type="AlphaFoldDB" id="A0A2S6N8D4"/>
<dbReference type="UniPathway" id="UPA00557">
    <property type="reaction ID" value="UER00614"/>
</dbReference>
<keyword evidence="17" id="KW-1208">Phospholipid metabolism</keyword>
<evidence type="ECO:0000256" key="17">
    <source>
        <dbReference type="ARBA" id="ARBA00023264"/>
    </source>
</evidence>
<comment type="catalytic activity">
    <reaction evidence="1 18">
        <text>a 1,2-diacyl-sn-glycero-3-phosphate + CTP + H(+) = a CDP-1,2-diacyl-sn-glycerol + diphosphate</text>
        <dbReference type="Rhea" id="RHEA:16229"/>
        <dbReference type="ChEBI" id="CHEBI:15378"/>
        <dbReference type="ChEBI" id="CHEBI:33019"/>
        <dbReference type="ChEBI" id="CHEBI:37563"/>
        <dbReference type="ChEBI" id="CHEBI:58332"/>
        <dbReference type="ChEBI" id="CHEBI:58608"/>
        <dbReference type="EC" id="2.7.7.41"/>
    </reaction>
</comment>
<reference evidence="19 20" key="1">
    <citation type="journal article" date="2018" name="Arch. Microbiol.">
        <title>New insights into the metabolic potential of the phototrophic purple bacterium Rhodopila globiformis DSM 161(T) from its draft genome sequence and evidence for a vanadium-dependent nitrogenase.</title>
        <authorList>
            <person name="Imhoff J.F."/>
            <person name="Rahn T."/>
            <person name="Kunzel S."/>
            <person name="Neulinger S.C."/>
        </authorList>
    </citation>
    <scope>NUCLEOTIDE SEQUENCE [LARGE SCALE GENOMIC DNA]</scope>
    <source>
        <strain evidence="19 20">DSM 16996</strain>
    </source>
</reference>
<keyword evidence="10 18" id="KW-0808">Transferase</keyword>
<dbReference type="PANTHER" id="PTHR46382:SF1">
    <property type="entry name" value="PHOSPHATIDATE CYTIDYLYLTRANSFERASE"/>
    <property type="match status" value="1"/>
</dbReference>
<evidence type="ECO:0000256" key="10">
    <source>
        <dbReference type="ARBA" id="ARBA00022679"/>
    </source>
</evidence>
<evidence type="ECO:0000256" key="3">
    <source>
        <dbReference type="ARBA" id="ARBA00005119"/>
    </source>
</evidence>
<evidence type="ECO:0000256" key="6">
    <source>
        <dbReference type="ARBA" id="ARBA00012487"/>
    </source>
</evidence>
<dbReference type="EMBL" id="NHSJ01000070">
    <property type="protein sequence ID" value="PPQ30869.1"/>
    <property type="molecule type" value="Genomic_DNA"/>
</dbReference>
<dbReference type="Pfam" id="PF01148">
    <property type="entry name" value="CTP_transf_1"/>
    <property type="match status" value="1"/>
</dbReference>
<comment type="pathway">
    <text evidence="3 18">Phospholipid metabolism; CDP-diacylglycerol biosynthesis; CDP-diacylglycerol from sn-glycerol 3-phosphate: step 3/3.</text>
</comment>
<keyword evidence="14" id="KW-0443">Lipid metabolism</keyword>
<dbReference type="PROSITE" id="PS01315">
    <property type="entry name" value="CDS"/>
    <property type="match status" value="1"/>
</dbReference>
<dbReference type="InterPro" id="IPR000374">
    <property type="entry name" value="PC_trans"/>
</dbReference>
<name>A0A2S6N8D4_9HYPH</name>
<keyword evidence="20" id="KW-1185">Reference proteome</keyword>
<comment type="subcellular location">
    <subcellularLocation>
        <location evidence="2">Cell membrane</location>
        <topology evidence="2">Multi-pass membrane protein</topology>
    </subcellularLocation>
</comment>
<keyword evidence="13" id="KW-1133">Transmembrane helix</keyword>
<evidence type="ECO:0000256" key="9">
    <source>
        <dbReference type="ARBA" id="ARBA00022516"/>
    </source>
</evidence>
<keyword evidence="9" id="KW-0444">Lipid biosynthesis</keyword>
<keyword evidence="15" id="KW-0472">Membrane</keyword>
<evidence type="ECO:0000256" key="16">
    <source>
        <dbReference type="ARBA" id="ARBA00023209"/>
    </source>
</evidence>
<evidence type="ECO:0000256" key="11">
    <source>
        <dbReference type="ARBA" id="ARBA00022692"/>
    </source>
</evidence>
<comment type="similarity">
    <text evidence="5 18">Belongs to the CDS family.</text>
</comment>
<evidence type="ECO:0000256" key="7">
    <source>
        <dbReference type="ARBA" id="ARBA00019373"/>
    </source>
</evidence>
<evidence type="ECO:0000256" key="13">
    <source>
        <dbReference type="ARBA" id="ARBA00022989"/>
    </source>
</evidence>
<evidence type="ECO:0000256" key="5">
    <source>
        <dbReference type="ARBA" id="ARBA00010185"/>
    </source>
</evidence>
<dbReference type="GO" id="GO:0005886">
    <property type="term" value="C:plasma membrane"/>
    <property type="evidence" value="ECO:0007669"/>
    <property type="project" value="UniProtKB-SubCell"/>
</dbReference>
<sequence length="293" mass="30289">MSAPLSSRFAGLKPAGGGFGDLGLRAASALVLVAAAVAALWFGGVAFGLFWLVAALAAHWEWGDLIGGQLPWSRRIVGAAALILALGLQSLRQYELALLALTLAAVFNAWAAGAGYRLLAGAGMFYCGGLLLSVAALRQPAFFGICAIGWLFAVVWGTDVCAYFGGRLIGGKKLAPSISPGKTWSGFLVGVGCGAVLGATTAAFWPNVRAPFFPVLLLGLAAGAVAQGGDLFESWLKRRANVKDSSRLIPGHGGVMDRLDGFIFAAIFAALFGLLRVALQGWPSAAAGLFFWS</sequence>
<evidence type="ECO:0000256" key="14">
    <source>
        <dbReference type="ARBA" id="ARBA00023098"/>
    </source>
</evidence>
<dbReference type="OrthoDB" id="9799199at2"/>
<evidence type="ECO:0000256" key="8">
    <source>
        <dbReference type="ARBA" id="ARBA00022475"/>
    </source>
</evidence>
<gene>
    <name evidence="19" type="ORF">CCR94_10950</name>
</gene>
<dbReference type="EC" id="2.7.7.41" evidence="6 18"/>
<dbReference type="Proteomes" id="UP000239089">
    <property type="component" value="Unassembled WGS sequence"/>
</dbReference>
<dbReference type="RefSeq" id="WP_104507897.1">
    <property type="nucleotide sequence ID" value="NZ_JACIGC010000005.1"/>
</dbReference>
<dbReference type="GO" id="GO:0016024">
    <property type="term" value="P:CDP-diacylglycerol biosynthetic process"/>
    <property type="evidence" value="ECO:0007669"/>
    <property type="project" value="UniProtKB-UniPathway"/>
</dbReference>
<evidence type="ECO:0000313" key="19">
    <source>
        <dbReference type="EMBL" id="PPQ30869.1"/>
    </source>
</evidence>
<evidence type="ECO:0000256" key="15">
    <source>
        <dbReference type="ARBA" id="ARBA00023136"/>
    </source>
</evidence>
<keyword evidence="12 18" id="KW-0548">Nucleotidyltransferase</keyword>
<dbReference type="GO" id="GO:0004605">
    <property type="term" value="F:phosphatidate cytidylyltransferase activity"/>
    <property type="evidence" value="ECO:0007669"/>
    <property type="project" value="UniProtKB-EC"/>
</dbReference>
<evidence type="ECO:0000256" key="18">
    <source>
        <dbReference type="RuleBase" id="RU003938"/>
    </source>
</evidence>
<keyword evidence="11 18" id="KW-0812">Transmembrane</keyword>
<evidence type="ECO:0000256" key="12">
    <source>
        <dbReference type="ARBA" id="ARBA00022695"/>
    </source>
</evidence>